<feature type="transmembrane region" description="Helical" evidence="6">
    <location>
        <begin position="206"/>
        <end position="223"/>
    </location>
</feature>
<dbReference type="Pfam" id="PF13442">
    <property type="entry name" value="Cytochrome_CBB3"/>
    <property type="match status" value="1"/>
</dbReference>
<keyword evidence="2 4" id="KW-0479">Metal-binding</keyword>
<evidence type="ECO:0000256" key="6">
    <source>
        <dbReference type="SAM" id="Phobius"/>
    </source>
</evidence>
<reference evidence="10" key="1">
    <citation type="journal article" date="2019" name="Int. J. Syst. Evol. Microbiol.">
        <title>The Global Catalogue of Microorganisms (GCM) 10K type strain sequencing project: providing services to taxonomists for standard genome sequencing and annotation.</title>
        <authorList>
            <consortium name="The Broad Institute Genomics Platform"/>
            <consortium name="The Broad Institute Genome Sequencing Center for Infectious Disease"/>
            <person name="Wu L."/>
            <person name="Ma J."/>
        </authorList>
    </citation>
    <scope>NUCLEOTIDE SEQUENCE [LARGE SCALE GENOMIC DNA]</scope>
    <source>
        <strain evidence="10">JCM 31921</strain>
    </source>
</reference>
<keyword evidence="7" id="KW-0732">Signal</keyword>
<dbReference type="PANTHER" id="PTHR33751">
    <property type="entry name" value="CBB3-TYPE CYTOCHROME C OXIDASE SUBUNIT FIXP"/>
    <property type="match status" value="1"/>
</dbReference>
<dbReference type="Gene3D" id="6.10.280.130">
    <property type="match status" value="1"/>
</dbReference>
<evidence type="ECO:0000256" key="2">
    <source>
        <dbReference type="ARBA" id="ARBA00022723"/>
    </source>
</evidence>
<dbReference type="PROSITE" id="PS51007">
    <property type="entry name" value="CYTC"/>
    <property type="match status" value="1"/>
</dbReference>
<evidence type="ECO:0000256" key="3">
    <source>
        <dbReference type="ARBA" id="ARBA00023004"/>
    </source>
</evidence>
<keyword evidence="3 4" id="KW-0408">Iron</keyword>
<feature type="compositionally biased region" description="Low complexity" evidence="5">
    <location>
        <begin position="369"/>
        <end position="389"/>
    </location>
</feature>
<feature type="transmembrane region" description="Helical" evidence="6">
    <location>
        <begin position="44"/>
        <end position="63"/>
    </location>
</feature>
<dbReference type="Pfam" id="PF14715">
    <property type="entry name" value="FixP_N"/>
    <property type="match status" value="1"/>
</dbReference>
<keyword evidence="6" id="KW-0472">Membrane</keyword>
<proteinExistence type="predicted"/>
<comment type="caution">
    <text evidence="9">The sequence shown here is derived from an EMBL/GenBank/DDBJ whole genome shotgun (WGS) entry which is preliminary data.</text>
</comment>
<dbReference type="SUPFAM" id="SSF46626">
    <property type="entry name" value="Cytochrome c"/>
    <property type="match status" value="1"/>
</dbReference>
<dbReference type="InterPro" id="IPR032858">
    <property type="entry name" value="CcoP_N"/>
</dbReference>
<keyword evidence="6" id="KW-1133">Transmembrane helix</keyword>
<protein>
    <recommendedName>
        <fullName evidence="8">Cytochrome c domain-containing protein</fullName>
    </recommendedName>
</protein>
<dbReference type="EMBL" id="BAABEZ010000013">
    <property type="protein sequence ID" value="GAA4451759.1"/>
    <property type="molecule type" value="Genomic_DNA"/>
</dbReference>
<evidence type="ECO:0000313" key="9">
    <source>
        <dbReference type="EMBL" id="GAA4451759.1"/>
    </source>
</evidence>
<gene>
    <name evidence="9" type="ORF">GCM10023092_09710</name>
</gene>
<keyword evidence="10" id="KW-1185">Reference proteome</keyword>
<sequence>MMYQISKRFILSTIALFMISVAQAAPDAGSAAAASEFTMSINDVLVGCAALLLLIIFVLGYTLRSSVLYYHNRRKEESARQSGKGAATVLLLLLLLSGGSAWAQEVADAGAPAVTEFKDSEMLRWILYTVLTLEVLVILQFTRMIRFFTGVEAFSRSQKKSRSRSFTLGRFWEKINRFRPIEEEAGLDTGHSYDGIRELNNVTPPWFIAGFVLTIGFAIVYLWRYHVSETAPLQIEEYTIAVAEAKAEHEAFLKTQANNVDENNVAVLDADGIAAGQALFTANCVACHGDKGQGAVVGPNLSDKYWLHGGGVKDIFKTIKYGWQEKGMKSWKDDFSPNQIAQLASFVYSLRNTNPPNPKEPQGELYDEAAASPAKTDAAAVADSAATGK</sequence>
<keyword evidence="1 4" id="KW-0349">Heme</keyword>
<dbReference type="Proteomes" id="UP001501410">
    <property type="component" value="Unassembled WGS sequence"/>
</dbReference>
<feature type="signal peptide" evidence="7">
    <location>
        <begin position="1"/>
        <end position="24"/>
    </location>
</feature>
<evidence type="ECO:0000256" key="5">
    <source>
        <dbReference type="SAM" id="MobiDB-lite"/>
    </source>
</evidence>
<accession>A0ABP8MM93</accession>
<dbReference type="InterPro" id="IPR036909">
    <property type="entry name" value="Cyt_c-like_dom_sf"/>
</dbReference>
<evidence type="ECO:0000256" key="1">
    <source>
        <dbReference type="ARBA" id="ARBA00022617"/>
    </source>
</evidence>
<evidence type="ECO:0000256" key="4">
    <source>
        <dbReference type="PROSITE-ProRule" id="PRU00433"/>
    </source>
</evidence>
<dbReference type="InterPro" id="IPR009056">
    <property type="entry name" value="Cyt_c-like_dom"/>
</dbReference>
<organism evidence="9 10">
    <name type="scientific">Rurimicrobium arvi</name>
    <dbReference type="NCBI Taxonomy" id="2049916"/>
    <lineage>
        <taxon>Bacteria</taxon>
        <taxon>Pseudomonadati</taxon>
        <taxon>Bacteroidota</taxon>
        <taxon>Chitinophagia</taxon>
        <taxon>Chitinophagales</taxon>
        <taxon>Chitinophagaceae</taxon>
        <taxon>Rurimicrobium</taxon>
    </lineage>
</organism>
<feature type="domain" description="Cytochrome c" evidence="8">
    <location>
        <begin position="271"/>
        <end position="351"/>
    </location>
</feature>
<keyword evidence="6" id="KW-0812">Transmembrane</keyword>
<feature type="transmembrane region" description="Helical" evidence="6">
    <location>
        <begin position="122"/>
        <end position="139"/>
    </location>
</feature>
<feature type="chain" id="PRO_5046296854" description="Cytochrome c domain-containing protein" evidence="7">
    <location>
        <begin position="25"/>
        <end position="389"/>
    </location>
</feature>
<dbReference type="InterPro" id="IPR050597">
    <property type="entry name" value="Cytochrome_c_Oxidase_Subunit"/>
</dbReference>
<evidence type="ECO:0000313" key="10">
    <source>
        <dbReference type="Proteomes" id="UP001501410"/>
    </source>
</evidence>
<dbReference type="RefSeq" id="WP_344823288.1">
    <property type="nucleotide sequence ID" value="NZ_BAABEZ010000013.1"/>
</dbReference>
<feature type="transmembrane region" description="Helical" evidence="6">
    <location>
        <begin position="84"/>
        <end position="102"/>
    </location>
</feature>
<feature type="region of interest" description="Disordered" evidence="5">
    <location>
        <begin position="351"/>
        <end position="389"/>
    </location>
</feature>
<dbReference type="PANTHER" id="PTHR33751:SF1">
    <property type="entry name" value="CBB3-TYPE CYTOCHROME C OXIDASE SUBUNIT FIXP"/>
    <property type="match status" value="1"/>
</dbReference>
<dbReference type="Gene3D" id="1.10.760.10">
    <property type="entry name" value="Cytochrome c-like domain"/>
    <property type="match status" value="1"/>
</dbReference>
<dbReference type="InterPro" id="IPR038414">
    <property type="entry name" value="CcoP_N_sf"/>
</dbReference>
<evidence type="ECO:0000256" key="7">
    <source>
        <dbReference type="SAM" id="SignalP"/>
    </source>
</evidence>
<name>A0ABP8MM93_9BACT</name>
<evidence type="ECO:0000259" key="8">
    <source>
        <dbReference type="PROSITE" id="PS51007"/>
    </source>
</evidence>